<dbReference type="GO" id="GO:0006207">
    <property type="term" value="P:'de novo' pyrimidine nucleobase biosynthetic process"/>
    <property type="evidence" value="ECO:0007669"/>
    <property type="project" value="InterPro"/>
</dbReference>
<dbReference type="PROSITE" id="PS00156">
    <property type="entry name" value="OMPDECASE"/>
    <property type="match status" value="1"/>
</dbReference>
<evidence type="ECO:0000256" key="5">
    <source>
        <dbReference type="ARBA" id="ARBA00023239"/>
    </source>
</evidence>
<gene>
    <name evidence="7" type="primary">pyrF</name>
    <name evidence="9" type="ORF">SAMN05444373_101229</name>
</gene>
<dbReference type="AlphaFoldDB" id="A0A1M6EI26"/>
<dbReference type="PANTHER" id="PTHR43375:SF1">
    <property type="entry name" value="OROTIDINE 5'-PHOSPHATE DECARBOXYLASE"/>
    <property type="match status" value="1"/>
</dbReference>
<keyword evidence="5 7" id="KW-0456">Lyase</keyword>
<dbReference type="EC" id="4.1.1.23" evidence="7"/>
<dbReference type="HAMAP" id="MF_01215">
    <property type="entry name" value="OMPdecase_type2"/>
    <property type="match status" value="1"/>
</dbReference>
<reference evidence="9 10" key="1">
    <citation type="submission" date="2016-11" db="EMBL/GenBank/DDBJ databases">
        <authorList>
            <person name="Varghese N."/>
            <person name="Submissions S."/>
        </authorList>
    </citation>
    <scope>NUCLEOTIDE SEQUENCE [LARGE SCALE GENOMIC DNA]</scope>
    <source>
        <strain evidence="9 10">DSM 19027</strain>
    </source>
</reference>
<dbReference type="SUPFAM" id="SSF51366">
    <property type="entry name" value="Ribulose-phoshate binding barrel"/>
    <property type="match status" value="1"/>
</dbReference>
<dbReference type="InterPro" id="IPR011995">
    <property type="entry name" value="OMPdecase_type-2"/>
</dbReference>
<keyword evidence="4 7" id="KW-0665">Pyrimidine biosynthesis</keyword>
<dbReference type="Gene3D" id="3.20.20.70">
    <property type="entry name" value="Aldolase class I"/>
    <property type="match status" value="1"/>
</dbReference>
<dbReference type="NCBIfam" id="TIGR02127">
    <property type="entry name" value="pyrF_sub2"/>
    <property type="match status" value="1"/>
</dbReference>
<feature type="active site" description="Proton donor" evidence="7">
    <location>
        <position position="107"/>
    </location>
</feature>
<dbReference type="GO" id="GO:0044205">
    <property type="term" value="P:'de novo' UMP biosynthetic process"/>
    <property type="evidence" value="ECO:0007669"/>
    <property type="project" value="UniProtKB-UniRule"/>
</dbReference>
<dbReference type="Proteomes" id="UP000324781">
    <property type="component" value="Unassembled WGS sequence"/>
</dbReference>
<comment type="pathway">
    <text evidence="1 7">Pyrimidine metabolism; UMP biosynthesis via de novo pathway; UMP from orotate: step 2/2.</text>
</comment>
<dbReference type="InterPro" id="IPR013785">
    <property type="entry name" value="Aldolase_TIM"/>
</dbReference>
<name>A0A1M6EI26_9FIRM</name>
<evidence type="ECO:0000256" key="7">
    <source>
        <dbReference type="HAMAP-Rule" id="MF_01215"/>
    </source>
</evidence>
<evidence type="ECO:0000259" key="8">
    <source>
        <dbReference type="SMART" id="SM00934"/>
    </source>
</evidence>
<evidence type="ECO:0000256" key="3">
    <source>
        <dbReference type="ARBA" id="ARBA00022793"/>
    </source>
</evidence>
<dbReference type="PANTHER" id="PTHR43375">
    <property type="entry name" value="OROTIDINE 5'-PHOSPHATE DECARBOXYLASE"/>
    <property type="match status" value="1"/>
</dbReference>
<comment type="catalytic activity">
    <reaction evidence="6 7">
        <text>orotidine 5'-phosphate + H(+) = UMP + CO2</text>
        <dbReference type="Rhea" id="RHEA:11596"/>
        <dbReference type="ChEBI" id="CHEBI:15378"/>
        <dbReference type="ChEBI" id="CHEBI:16526"/>
        <dbReference type="ChEBI" id="CHEBI:57538"/>
        <dbReference type="ChEBI" id="CHEBI:57865"/>
        <dbReference type="EC" id="4.1.1.23"/>
    </reaction>
</comment>
<organism evidence="9 10">
    <name type="scientific">Thermoclostridium caenicola</name>
    <dbReference type="NCBI Taxonomy" id="659425"/>
    <lineage>
        <taxon>Bacteria</taxon>
        <taxon>Bacillati</taxon>
        <taxon>Bacillota</taxon>
        <taxon>Clostridia</taxon>
        <taxon>Eubacteriales</taxon>
        <taxon>Oscillospiraceae</taxon>
        <taxon>Thermoclostridium</taxon>
    </lineage>
</organism>
<feature type="domain" description="Orotidine 5'-phosphate decarboxylase" evidence="8">
    <location>
        <begin position="17"/>
        <end position="286"/>
    </location>
</feature>
<protein>
    <recommendedName>
        <fullName evidence="7">Orotidine 5'-phosphate decarboxylase</fullName>
        <ecNumber evidence="7">4.1.1.23</ecNumber>
    </recommendedName>
    <alternativeName>
        <fullName evidence="7">OMP decarboxylase</fullName>
        <shortName evidence="7">OMPDCase</shortName>
        <shortName evidence="7">OMPdecase</shortName>
    </alternativeName>
</protein>
<dbReference type="GO" id="GO:0004590">
    <property type="term" value="F:orotidine-5'-phosphate decarboxylase activity"/>
    <property type="evidence" value="ECO:0007669"/>
    <property type="project" value="UniProtKB-UniRule"/>
</dbReference>
<dbReference type="UniPathway" id="UPA00070">
    <property type="reaction ID" value="UER00120"/>
</dbReference>
<sequence>MNFSDRLGKAIKEKNNPSVLGLDPKLEYIPESIKEKCRQQVDNAFQAAARSILEFNKRLIDATCDIIPAIKPQVAYYEMYGIEGLWALEETIAYGRQKGLIVIADGKRNDIGPTAEAYSMAFLGKTDIFGKACRAFNADALTVNAYLGIDGIKPFIGDCMNENKGIFVLVKTSNPSSGQLQDMKLEDGRRVYEMMADLVREWGEPLIGENGYSSIGAVVGATYPEQLKELRKRMPNAWILVPGYGAQGGTAQDVAHAFDKNGLGAIVNASRSLMCAYKLERWKGQFTHEEFAEAARAEAIRMRDDILSAL</sequence>
<dbReference type="RefSeq" id="WP_149678294.1">
    <property type="nucleotide sequence ID" value="NZ_FQZP01000012.1"/>
</dbReference>
<dbReference type="EMBL" id="FQZP01000012">
    <property type="protein sequence ID" value="SHI85093.1"/>
    <property type="molecule type" value="Genomic_DNA"/>
</dbReference>
<evidence type="ECO:0000256" key="6">
    <source>
        <dbReference type="ARBA" id="ARBA00049157"/>
    </source>
</evidence>
<dbReference type="OrthoDB" id="9808470at2"/>
<evidence type="ECO:0000256" key="1">
    <source>
        <dbReference type="ARBA" id="ARBA00004861"/>
    </source>
</evidence>
<comment type="similarity">
    <text evidence="2 7">Belongs to the OMP decarboxylase family. Type 2 subfamily.</text>
</comment>
<dbReference type="InterPro" id="IPR001754">
    <property type="entry name" value="OMPdeCOase_dom"/>
</dbReference>
<dbReference type="Pfam" id="PF00215">
    <property type="entry name" value="OMPdecase"/>
    <property type="match status" value="1"/>
</dbReference>
<accession>A0A1M6EI26</accession>
<dbReference type="InterPro" id="IPR018089">
    <property type="entry name" value="OMPdecase_AS"/>
</dbReference>
<dbReference type="SMART" id="SM00934">
    <property type="entry name" value="OMPdecase"/>
    <property type="match status" value="1"/>
</dbReference>
<evidence type="ECO:0000256" key="2">
    <source>
        <dbReference type="ARBA" id="ARBA00008847"/>
    </source>
</evidence>
<evidence type="ECO:0000313" key="10">
    <source>
        <dbReference type="Proteomes" id="UP000324781"/>
    </source>
</evidence>
<keyword evidence="3 7" id="KW-0210">Decarboxylase</keyword>
<keyword evidence="10" id="KW-1185">Reference proteome</keyword>
<proteinExistence type="inferred from homology"/>
<dbReference type="InterPro" id="IPR011060">
    <property type="entry name" value="RibuloseP-bd_barrel"/>
</dbReference>
<dbReference type="CDD" id="cd04725">
    <property type="entry name" value="OMP_decarboxylase_like"/>
    <property type="match status" value="1"/>
</dbReference>
<evidence type="ECO:0000256" key="4">
    <source>
        <dbReference type="ARBA" id="ARBA00022975"/>
    </source>
</evidence>
<evidence type="ECO:0000313" key="9">
    <source>
        <dbReference type="EMBL" id="SHI85093.1"/>
    </source>
</evidence>